<feature type="transmembrane region" description="Helical" evidence="10">
    <location>
        <begin position="548"/>
        <end position="568"/>
    </location>
</feature>
<keyword evidence="3 10" id="KW-1133">Transmembrane helix</keyword>
<feature type="compositionally biased region" description="Gly residues" evidence="9">
    <location>
        <begin position="729"/>
        <end position="742"/>
    </location>
</feature>
<evidence type="ECO:0000256" key="7">
    <source>
        <dbReference type="ARBA" id="ARBA00069139"/>
    </source>
</evidence>
<feature type="compositionally biased region" description="Pro residues" evidence="9">
    <location>
        <begin position="236"/>
        <end position="249"/>
    </location>
</feature>
<feature type="region of interest" description="Disordered" evidence="9">
    <location>
        <begin position="28"/>
        <end position="65"/>
    </location>
</feature>
<sequence>MADHHKSQDNMSNRASYRTINRMRRINGDTQMSTSLSPEAVTTNEELARRTTASRRRSSYRRSVQPTAYDRLSTISATTGLSGSAYLFDYEANPEVTSNEDASYHTAMAARALTSNERPTNDGYELEMSRTRGDQQEQWAKADAYEAEEAGVQGLVRRTPSARHKQMMGRSASSIRSRLSRVPSHPKARIPLRRQNTTDGRVICALPSLPDALKSGTVSPEPDASSPDLEKGAPLSPQPPFVFPAPPGPPGAGADPNLVLWDGPNDPGNPMNWSRGKKWMTTFVLGFVTFTVTFASSVFSPGTHQAAQDFNVSDEVMILSTSLFVLGFAFGPIIWGPASELYGRKWPMFIGVAIFGIFQIPVAVAQNVYTIFICRFMAGFFGCAPLTIIGGTFADFWAPVDRGVAVSIFSIATFLGPTGGPIVGGYLTETTGFGWRWTAWVTLIAVFSFGTIGWAVVDESFGPVLLQRRARALRFATKNWAIHAPADEIEINMNAIANKYLTKPVMMLVYEPILLLITLYTSFIYDLFFVSFPISYVQERHWSLGLSGLPFLGVMVGVCMGGLVNFAFVKTRYVRILKQKGSVPPEERLVPMMVGAVALPIGLFVFGWTSSPDLTPIPQIISGAPVGLGIVLIFLQGINYIVDVYMMFANSAIAGNTIIRSLFGAAFPLFASYMYQGLGVAWATSVLGFVAVALIPVPMLFFVYGARIRKLSRFTPKFGPGMGPPGGGPPGMGRPPGVGGPPGMGPPPGLGMPMGAGPPGR</sequence>
<organism evidence="12 13">
    <name type="scientific">Recurvomyces mirabilis</name>
    <dbReference type="NCBI Taxonomy" id="574656"/>
    <lineage>
        <taxon>Eukaryota</taxon>
        <taxon>Fungi</taxon>
        <taxon>Dikarya</taxon>
        <taxon>Ascomycota</taxon>
        <taxon>Pezizomycotina</taxon>
        <taxon>Dothideomycetes</taxon>
        <taxon>Dothideomycetidae</taxon>
        <taxon>Mycosphaerellales</taxon>
        <taxon>Teratosphaeriaceae</taxon>
        <taxon>Recurvomyces</taxon>
    </lineage>
</organism>
<evidence type="ECO:0000256" key="3">
    <source>
        <dbReference type="ARBA" id="ARBA00022989"/>
    </source>
</evidence>
<feature type="transmembrane region" description="Helical" evidence="10">
    <location>
        <begin position="346"/>
        <end position="364"/>
    </location>
</feature>
<evidence type="ECO:0000256" key="4">
    <source>
        <dbReference type="ARBA" id="ARBA00023136"/>
    </source>
</evidence>
<keyword evidence="2 10" id="KW-0812">Transmembrane</keyword>
<dbReference type="GO" id="GO:0022857">
    <property type="term" value="F:transmembrane transporter activity"/>
    <property type="evidence" value="ECO:0007669"/>
    <property type="project" value="InterPro"/>
</dbReference>
<evidence type="ECO:0000256" key="5">
    <source>
        <dbReference type="ARBA" id="ARBA00038347"/>
    </source>
</evidence>
<evidence type="ECO:0000256" key="6">
    <source>
        <dbReference type="ARBA" id="ARBA00053977"/>
    </source>
</evidence>
<dbReference type="InterPro" id="IPR020846">
    <property type="entry name" value="MFS_dom"/>
</dbReference>
<feature type="transmembrane region" description="Helical" evidence="10">
    <location>
        <begin position="316"/>
        <end position="334"/>
    </location>
</feature>
<comment type="caution">
    <text evidence="12">The sequence shown here is derived from an EMBL/GenBank/DDBJ whole genome shotgun (WGS) entry which is preliminary data.</text>
</comment>
<evidence type="ECO:0000259" key="11">
    <source>
        <dbReference type="PROSITE" id="PS50850"/>
    </source>
</evidence>
<feature type="domain" description="Major facilitator superfamily (MFS) profile" evidence="11">
    <location>
        <begin position="281"/>
        <end position="708"/>
    </location>
</feature>
<dbReference type="EMBL" id="JAUTXT010000023">
    <property type="protein sequence ID" value="KAK3673696.1"/>
    <property type="molecule type" value="Genomic_DNA"/>
</dbReference>
<feature type="transmembrane region" description="Helical" evidence="10">
    <location>
        <begin position="589"/>
        <end position="608"/>
    </location>
</feature>
<evidence type="ECO:0000256" key="10">
    <source>
        <dbReference type="SAM" id="Phobius"/>
    </source>
</evidence>
<dbReference type="InterPro" id="IPR011701">
    <property type="entry name" value="MFS"/>
</dbReference>
<comment type="similarity">
    <text evidence="5">Belongs to the major facilitator superfamily. CAR1 family.</text>
</comment>
<dbReference type="Gene3D" id="1.20.1250.20">
    <property type="entry name" value="MFS general substrate transporter like domains"/>
    <property type="match status" value="1"/>
</dbReference>
<feature type="compositionally biased region" description="Polar residues" evidence="9">
    <location>
        <begin position="28"/>
        <end position="45"/>
    </location>
</feature>
<feature type="region of interest" description="Disordered" evidence="9">
    <location>
        <begin position="211"/>
        <end position="249"/>
    </location>
</feature>
<gene>
    <name evidence="12" type="ORF">LTR78_006249</name>
</gene>
<feature type="compositionally biased region" description="Low complexity" evidence="9">
    <location>
        <begin position="170"/>
        <end position="181"/>
    </location>
</feature>
<evidence type="ECO:0000256" key="8">
    <source>
        <dbReference type="ARBA" id="ARBA00077167"/>
    </source>
</evidence>
<feature type="transmembrane region" description="Helical" evidence="10">
    <location>
        <begin position="653"/>
        <end position="675"/>
    </location>
</feature>
<feature type="compositionally biased region" description="Gly residues" evidence="9">
    <location>
        <begin position="752"/>
        <end position="761"/>
    </location>
</feature>
<feature type="region of interest" description="Disordered" evidence="9">
    <location>
        <begin position="719"/>
        <end position="761"/>
    </location>
</feature>
<dbReference type="FunFam" id="1.20.1250.20:FF:000011">
    <property type="entry name" value="MFS multidrug transporter, putative"/>
    <property type="match status" value="1"/>
</dbReference>
<evidence type="ECO:0000256" key="1">
    <source>
        <dbReference type="ARBA" id="ARBA00004141"/>
    </source>
</evidence>
<dbReference type="GO" id="GO:0005886">
    <property type="term" value="C:plasma membrane"/>
    <property type="evidence" value="ECO:0007669"/>
    <property type="project" value="TreeGrafter"/>
</dbReference>
<dbReference type="CDD" id="cd17323">
    <property type="entry name" value="MFS_Tpo1_MDR_like"/>
    <property type="match status" value="1"/>
</dbReference>
<keyword evidence="4 10" id="KW-0472">Membrane</keyword>
<feature type="transmembrane region" description="Helical" evidence="10">
    <location>
        <begin position="620"/>
        <end position="641"/>
    </location>
</feature>
<feature type="transmembrane region" description="Helical" evidence="10">
    <location>
        <begin position="439"/>
        <end position="457"/>
    </location>
</feature>
<feature type="transmembrane region" description="Helical" evidence="10">
    <location>
        <begin position="513"/>
        <end position="536"/>
    </location>
</feature>
<protein>
    <recommendedName>
        <fullName evidence="7">Cercosporin MFS transporter CTB4</fullName>
    </recommendedName>
    <alternativeName>
        <fullName evidence="8">Cercosporin toxin biosynthesis cluster protein 4</fullName>
    </alternativeName>
</protein>
<evidence type="ECO:0000313" key="12">
    <source>
        <dbReference type="EMBL" id="KAK3673696.1"/>
    </source>
</evidence>
<dbReference type="PANTHER" id="PTHR23502:SF47">
    <property type="entry name" value="MAJOR FACILITATOR SUPERFAMILY (MFS) PROFILE DOMAIN-CONTAINING PROTEIN-RELATED"/>
    <property type="match status" value="1"/>
</dbReference>
<dbReference type="AlphaFoldDB" id="A0AAE0WL24"/>
<evidence type="ECO:0000256" key="2">
    <source>
        <dbReference type="ARBA" id="ARBA00022692"/>
    </source>
</evidence>
<feature type="transmembrane region" description="Helical" evidence="10">
    <location>
        <begin position="279"/>
        <end position="296"/>
    </location>
</feature>
<feature type="transmembrane region" description="Helical" evidence="10">
    <location>
        <begin position="404"/>
        <end position="427"/>
    </location>
</feature>
<accession>A0AAE0WL24</accession>
<dbReference type="InterPro" id="IPR036259">
    <property type="entry name" value="MFS_trans_sf"/>
</dbReference>
<comment type="function">
    <text evidence="6">MFS transporter; part of the gene cluster that mediates the biosynthesis of cercosporin, a light-activated, non-host-selective toxin. The perylenequinone chromophore of cercosporin absorbs light energy to attain an electronically-activated triplet state and produces active oxygen species such as the hydroxyl radical, superoxide, hydrogen peroxide or singlet oxygen upon reaction with oxygen molecules. These reactive oxygen species cause damage to various cellular components including lipids, proteins and nucleic acids. Responsible for secretion and accumulation of cercosporin, but does not play any roles in self-protection against the toxicity of cercosporin.</text>
</comment>
<dbReference type="Proteomes" id="UP001274830">
    <property type="component" value="Unassembled WGS sequence"/>
</dbReference>
<dbReference type="PANTHER" id="PTHR23502">
    <property type="entry name" value="MAJOR FACILITATOR SUPERFAMILY"/>
    <property type="match status" value="1"/>
</dbReference>
<reference evidence="12" key="1">
    <citation type="submission" date="2023-07" db="EMBL/GenBank/DDBJ databases">
        <title>Black Yeasts Isolated from many extreme environments.</title>
        <authorList>
            <person name="Coleine C."/>
            <person name="Stajich J.E."/>
            <person name="Selbmann L."/>
        </authorList>
    </citation>
    <scope>NUCLEOTIDE SEQUENCE</scope>
    <source>
        <strain evidence="12">CCFEE 5485</strain>
    </source>
</reference>
<evidence type="ECO:0000313" key="13">
    <source>
        <dbReference type="Proteomes" id="UP001274830"/>
    </source>
</evidence>
<feature type="transmembrane region" description="Helical" evidence="10">
    <location>
        <begin position="376"/>
        <end position="397"/>
    </location>
</feature>
<evidence type="ECO:0000256" key="9">
    <source>
        <dbReference type="SAM" id="MobiDB-lite"/>
    </source>
</evidence>
<proteinExistence type="inferred from homology"/>
<feature type="region of interest" description="Disordered" evidence="9">
    <location>
        <begin position="161"/>
        <end position="185"/>
    </location>
</feature>
<dbReference type="SUPFAM" id="SSF103473">
    <property type="entry name" value="MFS general substrate transporter"/>
    <property type="match status" value="1"/>
</dbReference>
<name>A0AAE0WL24_9PEZI</name>
<dbReference type="PROSITE" id="PS50850">
    <property type="entry name" value="MFS"/>
    <property type="match status" value="1"/>
</dbReference>
<keyword evidence="13" id="KW-1185">Reference proteome</keyword>
<dbReference type="Pfam" id="PF07690">
    <property type="entry name" value="MFS_1"/>
    <property type="match status" value="1"/>
</dbReference>
<comment type="subcellular location">
    <subcellularLocation>
        <location evidence="1">Membrane</location>
        <topology evidence="1">Multi-pass membrane protein</topology>
    </subcellularLocation>
</comment>
<feature type="transmembrane region" description="Helical" evidence="10">
    <location>
        <begin position="681"/>
        <end position="704"/>
    </location>
</feature>